<evidence type="ECO:0000256" key="1">
    <source>
        <dbReference type="ARBA" id="ARBA00006271"/>
    </source>
</evidence>
<evidence type="ECO:0000256" key="4">
    <source>
        <dbReference type="ARBA" id="ARBA00023125"/>
    </source>
</evidence>
<evidence type="ECO:0000259" key="5">
    <source>
        <dbReference type="PROSITE" id="PS00486"/>
    </source>
</evidence>
<dbReference type="SMART" id="SM00534">
    <property type="entry name" value="MUTSac"/>
    <property type="match status" value="1"/>
</dbReference>
<reference evidence="6 7" key="1">
    <citation type="submission" date="2024-09" db="EMBL/GenBank/DDBJ databases">
        <title>Genome sequencing and assembly of Phytophthora oleae, isolate VK10A, causative agent of rot of olive drupes.</title>
        <authorList>
            <person name="Conti Taguali S."/>
            <person name="Riolo M."/>
            <person name="La Spada F."/>
            <person name="Cacciola S.O."/>
            <person name="Dionisio G."/>
        </authorList>
    </citation>
    <scope>NUCLEOTIDE SEQUENCE [LARGE SCALE GENOMIC DNA]</scope>
    <source>
        <strain evidence="6 7">VK10A</strain>
    </source>
</reference>
<dbReference type="GO" id="GO:0005524">
    <property type="term" value="F:ATP binding"/>
    <property type="evidence" value="ECO:0007669"/>
    <property type="project" value="UniProtKB-KW"/>
</dbReference>
<dbReference type="SUPFAM" id="SSF52540">
    <property type="entry name" value="P-loop containing nucleoside triphosphate hydrolases"/>
    <property type="match status" value="1"/>
</dbReference>
<comment type="caution">
    <text evidence="6">The sequence shown here is derived from an EMBL/GenBank/DDBJ whole genome shotgun (WGS) entry which is preliminary data.</text>
</comment>
<keyword evidence="2" id="KW-0547">Nucleotide-binding</keyword>
<evidence type="ECO:0000313" key="6">
    <source>
        <dbReference type="EMBL" id="KAL3668323.1"/>
    </source>
</evidence>
<evidence type="ECO:0000313" key="7">
    <source>
        <dbReference type="Proteomes" id="UP001632037"/>
    </source>
</evidence>
<evidence type="ECO:0000256" key="2">
    <source>
        <dbReference type="ARBA" id="ARBA00022741"/>
    </source>
</evidence>
<dbReference type="Proteomes" id="UP001632037">
    <property type="component" value="Unassembled WGS sequence"/>
</dbReference>
<keyword evidence="7" id="KW-1185">Reference proteome</keyword>
<name>A0ABD3FNL4_9STRA</name>
<organism evidence="6 7">
    <name type="scientific">Phytophthora oleae</name>
    <dbReference type="NCBI Taxonomy" id="2107226"/>
    <lineage>
        <taxon>Eukaryota</taxon>
        <taxon>Sar</taxon>
        <taxon>Stramenopiles</taxon>
        <taxon>Oomycota</taxon>
        <taxon>Peronosporomycetes</taxon>
        <taxon>Peronosporales</taxon>
        <taxon>Peronosporaceae</taxon>
        <taxon>Phytophthora</taxon>
    </lineage>
</organism>
<dbReference type="InterPro" id="IPR027417">
    <property type="entry name" value="P-loop_NTPase"/>
</dbReference>
<comment type="similarity">
    <text evidence="1">Belongs to the DNA mismatch repair MutS family.</text>
</comment>
<dbReference type="PANTHER" id="PTHR11361">
    <property type="entry name" value="DNA MISMATCH REPAIR PROTEIN MUTS FAMILY MEMBER"/>
    <property type="match status" value="1"/>
</dbReference>
<dbReference type="AlphaFoldDB" id="A0ABD3FNL4"/>
<gene>
    <name evidence="6" type="ORF">V7S43_006415</name>
</gene>
<accession>A0ABD3FNL4</accession>
<keyword evidence="3" id="KW-0067">ATP-binding</keyword>
<protein>
    <recommendedName>
        <fullName evidence="5">DNA mismatch repair proteins mutS family domain-containing protein</fullName>
    </recommendedName>
</protein>
<dbReference type="Pfam" id="PF00488">
    <property type="entry name" value="MutS_V"/>
    <property type="match status" value="1"/>
</dbReference>
<feature type="domain" description="DNA mismatch repair proteins mutS family" evidence="5">
    <location>
        <begin position="67"/>
        <end position="83"/>
    </location>
</feature>
<dbReference type="PANTHER" id="PTHR11361:SF20">
    <property type="entry name" value="MUTS PROTEIN HOMOLOG 5"/>
    <property type="match status" value="1"/>
</dbReference>
<dbReference type="EMBL" id="JBIMZQ010000011">
    <property type="protein sequence ID" value="KAL3668323.1"/>
    <property type="molecule type" value="Genomic_DNA"/>
</dbReference>
<dbReference type="InterPro" id="IPR045076">
    <property type="entry name" value="MutS"/>
</dbReference>
<keyword evidence="4" id="KW-0238">DNA-binding</keyword>
<dbReference type="PROSITE" id="PS00486">
    <property type="entry name" value="DNA_MISMATCH_REPAIR_2"/>
    <property type="match status" value="1"/>
</dbReference>
<dbReference type="Gene3D" id="3.40.50.300">
    <property type="entry name" value="P-loop containing nucleotide triphosphate hydrolases"/>
    <property type="match status" value="1"/>
</dbReference>
<dbReference type="GO" id="GO:0003677">
    <property type="term" value="F:DNA binding"/>
    <property type="evidence" value="ECO:0007669"/>
    <property type="project" value="UniProtKB-KW"/>
</dbReference>
<dbReference type="InterPro" id="IPR000432">
    <property type="entry name" value="DNA_mismatch_repair_MutS_C"/>
</dbReference>
<sequence length="259" mass="28115">MDRYMAQIGSFVPAEKGNAQAKLSEIGLVTKIFTRIQSMESATVSQSSFTIDCNQMAWMFNHGDGHSLFLIDEFGKGTAELDGIALLSSIINHLAKKNFATGRPRVILTTHFLEIFRNNLLEPTLVVDQSIPQDGGEQKESSPDTSRVICTVMASTNAPESYSATASAAPLYDLRFGISSHSNALTCAAKCGVPEKLVERAQEILDCTKRGVLIPSRQQLPGPSPEEQLAAFFTSINDWKTAGDEVIAKFLAIARMGAQ</sequence>
<proteinExistence type="inferred from homology"/>
<evidence type="ECO:0000256" key="3">
    <source>
        <dbReference type="ARBA" id="ARBA00022840"/>
    </source>
</evidence>